<keyword evidence="4 9" id="KW-0812">Transmembrane</keyword>
<keyword evidence="2" id="KW-0813">Transport</keyword>
<gene>
    <name evidence="10" type="ORF">H9906_03420</name>
</gene>
<evidence type="ECO:0000256" key="8">
    <source>
        <dbReference type="ARBA" id="ARBA00037998"/>
    </source>
</evidence>
<feature type="transmembrane region" description="Helical" evidence="9">
    <location>
        <begin position="225"/>
        <end position="252"/>
    </location>
</feature>
<dbReference type="GO" id="GO:0005886">
    <property type="term" value="C:plasma membrane"/>
    <property type="evidence" value="ECO:0007669"/>
    <property type="project" value="UniProtKB-SubCell"/>
</dbReference>
<dbReference type="InterPro" id="IPR001851">
    <property type="entry name" value="ABC_transp_permease"/>
</dbReference>
<dbReference type="PANTHER" id="PTHR11795:SF442">
    <property type="entry name" value="ABC TRANSPORTER ATP-BINDING PROTEIN"/>
    <property type="match status" value="1"/>
</dbReference>
<evidence type="ECO:0000313" key="10">
    <source>
        <dbReference type="EMBL" id="HJD44060.1"/>
    </source>
</evidence>
<dbReference type="GO" id="GO:0022857">
    <property type="term" value="F:transmembrane transporter activity"/>
    <property type="evidence" value="ECO:0007669"/>
    <property type="project" value="InterPro"/>
</dbReference>
<dbReference type="InterPro" id="IPR052157">
    <property type="entry name" value="BCAA_transport_permease"/>
</dbReference>
<evidence type="ECO:0000256" key="3">
    <source>
        <dbReference type="ARBA" id="ARBA00022475"/>
    </source>
</evidence>
<name>A0A9D2RFU4_9BURK</name>
<evidence type="ECO:0000256" key="5">
    <source>
        <dbReference type="ARBA" id="ARBA00022970"/>
    </source>
</evidence>
<keyword evidence="6 9" id="KW-1133">Transmembrane helix</keyword>
<dbReference type="GO" id="GO:0006865">
    <property type="term" value="P:amino acid transport"/>
    <property type="evidence" value="ECO:0007669"/>
    <property type="project" value="UniProtKB-KW"/>
</dbReference>
<feature type="transmembrane region" description="Helical" evidence="9">
    <location>
        <begin position="6"/>
        <end position="29"/>
    </location>
</feature>
<feature type="transmembrane region" description="Helical" evidence="9">
    <location>
        <begin position="272"/>
        <end position="295"/>
    </location>
</feature>
<dbReference type="CDD" id="cd06582">
    <property type="entry name" value="TM_PBP1_LivH_like"/>
    <property type="match status" value="1"/>
</dbReference>
<keyword evidence="7 9" id="KW-0472">Membrane</keyword>
<comment type="caution">
    <text evidence="10">The sequence shown here is derived from an EMBL/GenBank/DDBJ whole genome shotgun (WGS) entry which is preliminary data.</text>
</comment>
<organism evidence="10 11">
    <name type="scientific">Candidatus Paenalcaligenes intestinipullorum</name>
    <dbReference type="NCBI Taxonomy" id="2838718"/>
    <lineage>
        <taxon>Bacteria</taxon>
        <taxon>Pseudomonadati</taxon>
        <taxon>Pseudomonadota</taxon>
        <taxon>Betaproteobacteria</taxon>
        <taxon>Burkholderiales</taxon>
        <taxon>Alcaligenaceae</taxon>
        <taxon>Paenalcaligenes</taxon>
    </lineage>
</organism>
<evidence type="ECO:0000256" key="1">
    <source>
        <dbReference type="ARBA" id="ARBA00004651"/>
    </source>
</evidence>
<sequence>MLWTLFFSQLLNGLQLGMLLFLFAAGLTLVLGIMNFVNLSHGAFYMLGAYIAAASFNATQSFLLAGLIAIVGVGVLAMLLERLALRRFYDRPHLDQVLATLGLILFFNESARMLWGAQPIFAAVPSWASGAFNLFGLYYQQYRLLIIAMGLVVALLLYGLIQHTRLGMLIRASATHADMVSALGINARLLNTLLFGVGASLAALAGWLVGPIVSVQSGMGDEVLILALVVIVVGGIGSVRGAFYAALIIGVVDSLGRAYMAQGLRFFLDRQVADAVGPALASMLIYLLMALVLAFKPQGLFPVQSKVKA</sequence>
<evidence type="ECO:0000256" key="9">
    <source>
        <dbReference type="SAM" id="Phobius"/>
    </source>
</evidence>
<dbReference type="EMBL" id="DWUQ01000066">
    <property type="protein sequence ID" value="HJD44060.1"/>
    <property type="molecule type" value="Genomic_DNA"/>
</dbReference>
<keyword evidence="3" id="KW-1003">Cell membrane</keyword>
<reference evidence="10" key="1">
    <citation type="journal article" date="2021" name="PeerJ">
        <title>Extensive microbial diversity within the chicken gut microbiome revealed by metagenomics and culture.</title>
        <authorList>
            <person name="Gilroy R."/>
            <person name="Ravi A."/>
            <person name="Getino M."/>
            <person name="Pursley I."/>
            <person name="Horton D.L."/>
            <person name="Alikhan N.F."/>
            <person name="Baker D."/>
            <person name="Gharbi K."/>
            <person name="Hall N."/>
            <person name="Watson M."/>
            <person name="Adriaenssens E.M."/>
            <person name="Foster-Nyarko E."/>
            <person name="Jarju S."/>
            <person name="Secka A."/>
            <person name="Antonio M."/>
            <person name="Oren A."/>
            <person name="Chaudhuri R.R."/>
            <person name="La Ragione R."/>
            <person name="Hildebrand F."/>
            <person name="Pallen M.J."/>
        </authorList>
    </citation>
    <scope>NUCLEOTIDE SEQUENCE</scope>
    <source>
        <strain evidence="10">9264</strain>
    </source>
</reference>
<dbReference type="AlphaFoldDB" id="A0A9D2RFU4"/>
<evidence type="ECO:0000256" key="2">
    <source>
        <dbReference type="ARBA" id="ARBA00022448"/>
    </source>
</evidence>
<evidence type="ECO:0000256" key="7">
    <source>
        <dbReference type="ARBA" id="ARBA00023136"/>
    </source>
</evidence>
<reference evidence="10" key="2">
    <citation type="submission" date="2021-04" db="EMBL/GenBank/DDBJ databases">
        <authorList>
            <person name="Gilroy R."/>
        </authorList>
    </citation>
    <scope>NUCLEOTIDE SEQUENCE</scope>
    <source>
        <strain evidence="10">9264</strain>
    </source>
</reference>
<dbReference type="Pfam" id="PF02653">
    <property type="entry name" value="BPD_transp_2"/>
    <property type="match status" value="1"/>
</dbReference>
<evidence type="ECO:0000256" key="4">
    <source>
        <dbReference type="ARBA" id="ARBA00022692"/>
    </source>
</evidence>
<accession>A0A9D2RFU4</accession>
<dbReference type="Proteomes" id="UP000823889">
    <property type="component" value="Unassembled WGS sequence"/>
</dbReference>
<feature type="transmembrane region" description="Helical" evidence="9">
    <location>
        <begin position="62"/>
        <end position="85"/>
    </location>
</feature>
<evidence type="ECO:0000256" key="6">
    <source>
        <dbReference type="ARBA" id="ARBA00022989"/>
    </source>
</evidence>
<protein>
    <submittedName>
        <fullName evidence="10">Branched-chain amino acid ABC transporter permease</fullName>
    </submittedName>
</protein>
<evidence type="ECO:0000313" key="11">
    <source>
        <dbReference type="Proteomes" id="UP000823889"/>
    </source>
</evidence>
<keyword evidence="5" id="KW-0029">Amino-acid transport</keyword>
<comment type="subcellular location">
    <subcellularLocation>
        <location evidence="1">Cell membrane</location>
        <topology evidence="1">Multi-pass membrane protein</topology>
    </subcellularLocation>
</comment>
<proteinExistence type="inferred from homology"/>
<dbReference type="PANTHER" id="PTHR11795">
    <property type="entry name" value="BRANCHED-CHAIN AMINO ACID TRANSPORT SYSTEM PERMEASE PROTEIN LIVH"/>
    <property type="match status" value="1"/>
</dbReference>
<feature type="transmembrane region" description="Helical" evidence="9">
    <location>
        <begin position="141"/>
        <end position="161"/>
    </location>
</feature>
<feature type="transmembrane region" description="Helical" evidence="9">
    <location>
        <begin position="189"/>
        <end position="213"/>
    </location>
</feature>
<comment type="similarity">
    <text evidence="8">Belongs to the binding-protein-dependent transport system permease family. LivHM subfamily.</text>
</comment>